<keyword evidence="3" id="KW-1185">Reference proteome</keyword>
<dbReference type="EMBL" id="WSTA01000089">
    <property type="protein sequence ID" value="MWB99938.1"/>
    <property type="molecule type" value="Genomic_DNA"/>
</dbReference>
<proteinExistence type="predicted"/>
<name>A0A6I4P028_9MICO</name>
<dbReference type="SMART" id="SM00858">
    <property type="entry name" value="SAF"/>
    <property type="match status" value="1"/>
</dbReference>
<accession>A0A6I4P028</accession>
<evidence type="ECO:0000259" key="1">
    <source>
        <dbReference type="SMART" id="SM00858"/>
    </source>
</evidence>
<organism evidence="2 3">
    <name type="scientific">Agromyces seonyuensis</name>
    <dbReference type="NCBI Taxonomy" id="2662446"/>
    <lineage>
        <taxon>Bacteria</taxon>
        <taxon>Bacillati</taxon>
        <taxon>Actinomycetota</taxon>
        <taxon>Actinomycetes</taxon>
        <taxon>Micrococcales</taxon>
        <taxon>Microbacteriaceae</taxon>
        <taxon>Agromyces</taxon>
    </lineage>
</organism>
<evidence type="ECO:0000313" key="2">
    <source>
        <dbReference type="EMBL" id="MWB99938.1"/>
    </source>
</evidence>
<comment type="caution">
    <text evidence="2">The sequence shown here is derived from an EMBL/GenBank/DDBJ whole genome shotgun (WGS) entry which is preliminary data.</text>
</comment>
<dbReference type="RefSeq" id="WP_160426594.1">
    <property type="nucleotide sequence ID" value="NZ_WSTA01000089.1"/>
</dbReference>
<evidence type="ECO:0000313" key="3">
    <source>
        <dbReference type="Proteomes" id="UP000438182"/>
    </source>
</evidence>
<feature type="domain" description="SAF" evidence="1">
    <location>
        <begin position="42"/>
        <end position="105"/>
    </location>
</feature>
<dbReference type="CDD" id="cd11614">
    <property type="entry name" value="SAF_CpaB_FlgA_like"/>
    <property type="match status" value="1"/>
</dbReference>
<dbReference type="Proteomes" id="UP000438182">
    <property type="component" value="Unassembled WGS sequence"/>
</dbReference>
<protein>
    <recommendedName>
        <fullName evidence="1">SAF domain-containing protein</fullName>
    </recommendedName>
</protein>
<sequence length="205" mass="20396">MSESRPSTSPRRIDPRLLVGGALVVASALGGWALVAALDDTVEVVTAATALTPGTRAAADDFATERVRLADATGRYLTPADVPEDGLLVTRTLLEGELVPRSAVDASGGGAQASVVVAAASTLPSGVRPGALVDVWSTSTDREDAAPPSVLVSGASVALIGEPDSAAGGRDERAVELVVPRADLGAVLAALADGDAIDLVPAAEG</sequence>
<dbReference type="AlphaFoldDB" id="A0A6I4P028"/>
<dbReference type="InterPro" id="IPR013974">
    <property type="entry name" value="SAF"/>
</dbReference>
<reference evidence="2 3" key="1">
    <citation type="submission" date="2019-12" db="EMBL/GenBank/DDBJ databases">
        <authorList>
            <person name="Kim Y.S."/>
        </authorList>
    </citation>
    <scope>NUCLEOTIDE SEQUENCE [LARGE SCALE GENOMIC DNA]</scope>
    <source>
        <strain evidence="2 3">MMS17-SY077</strain>
    </source>
</reference>
<gene>
    <name evidence="2" type="ORF">GB864_15435</name>
</gene>